<dbReference type="Gene3D" id="1.10.10.60">
    <property type="entry name" value="Homeodomain-like"/>
    <property type="match status" value="1"/>
</dbReference>
<evidence type="ECO:0000259" key="4">
    <source>
        <dbReference type="PROSITE" id="PS01124"/>
    </source>
</evidence>
<dbReference type="SMART" id="SM00342">
    <property type="entry name" value="HTH_ARAC"/>
    <property type="match status" value="1"/>
</dbReference>
<dbReference type="InterPro" id="IPR018060">
    <property type="entry name" value="HTH_AraC"/>
</dbReference>
<evidence type="ECO:0000313" key="5">
    <source>
        <dbReference type="EMBL" id="MBO1363602.1"/>
    </source>
</evidence>
<accession>A0ABS3M5Z3</accession>
<evidence type="ECO:0000256" key="3">
    <source>
        <dbReference type="ARBA" id="ARBA00023163"/>
    </source>
</evidence>
<name>A0ABS3M5Z3_9BACT</name>
<dbReference type="PROSITE" id="PS01124">
    <property type="entry name" value="HTH_ARAC_FAMILY_2"/>
    <property type="match status" value="1"/>
</dbReference>
<dbReference type="InterPro" id="IPR009057">
    <property type="entry name" value="Homeodomain-like_sf"/>
</dbReference>
<protein>
    <submittedName>
        <fullName evidence="5">AraC family transcriptional regulator</fullName>
    </submittedName>
</protein>
<reference evidence="5 6" key="1">
    <citation type="submission" date="2021-01" db="EMBL/GenBank/DDBJ databases">
        <title>Prevotella A2931 sp. nov.</title>
        <authorList>
            <person name="Buhl M."/>
            <person name="Oberhettinger P."/>
        </authorList>
    </citation>
    <scope>NUCLEOTIDE SEQUENCE [LARGE SCALE GENOMIC DNA]</scope>
    <source>
        <strain evidence="5 6">A2931</strain>
    </source>
</reference>
<proteinExistence type="predicted"/>
<feature type="domain" description="HTH araC/xylS-type" evidence="4">
    <location>
        <begin position="188"/>
        <end position="287"/>
    </location>
</feature>
<evidence type="ECO:0000313" key="6">
    <source>
        <dbReference type="Proteomes" id="UP000664265"/>
    </source>
</evidence>
<keyword evidence="1" id="KW-0805">Transcription regulation</keyword>
<keyword evidence="6" id="KW-1185">Reference proteome</keyword>
<dbReference type="Proteomes" id="UP000664265">
    <property type="component" value="Unassembled WGS sequence"/>
</dbReference>
<dbReference type="Pfam" id="PF12833">
    <property type="entry name" value="HTH_18"/>
    <property type="match status" value="1"/>
</dbReference>
<comment type="caution">
    <text evidence="5">The sequence shown here is derived from an EMBL/GenBank/DDBJ whole genome shotgun (WGS) entry which is preliminary data.</text>
</comment>
<gene>
    <name evidence="5" type="ORF">JHU38_07440</name>
</gene>
<evidence type="ECO:0000256" key="2">
    <source>
        <dbReference type="ARBA" id="ARBA00023125"/>
    </source>
</evidence>
<keyword evidence="2" id="KW-0238">DNA-binding</keyword>
<dbReference type="PANTHER" id="PTHR43280:SF32">
    <property type="entry name" value="TRANSCRIPTIONAL REGULATORY PROTEIN"/>
    <property type="match status" value="1"/>
</dbReference>
<dbReference type="PANTHER" id="PTHR43280">
    <property type="entry name" value="ARAC-FAMILY TRANSCRIPTIONAL REGULATOR"/>
    <property type="match status" value="1"/>
</dbReference>
<evidence type="ECO:0000256" key="1">
    <source>
        <dbReference type="ARBA" id="ARBA00023015"/>
    </source>
</evidence>
<sequence length="298" mass="34822">MTKNFGVRIDEVRKEGQRIRYTIGNLAGISQYPVKTDMGVYMVVVSGTATLNVGSELCELHPETEISFISGGVFQCLDSSPDFMVRMFVYSSDLFAKIALPIDPIFFDYNEAHPIYRHTPDERSCTTWREVLLWMDMAAMLFSDEASPRFVQLQEEVFLQGFWMWNFGTIQERISTHNKFTTTQFIAHKFMSLIRTEAVRQHQVGYYADKLNISQRYLNKIVWRHTRGRTPKQIIDSHLTAEVKVRLMDASLSITQVARMFNFPDQSALSRFFRRHTGLSPHQYRTSRSMHWNFNEEK</sequence>
<organism evidence="5 6">
    <name type="scientific">Prevotella illustrans</name>
    <dbReference type="NCBI Taxonomy" id="2800387"/>
    <lineage>
        <taxon>Bacteria</taxon>
        <taxon>Pseudomonadati</taxon>
        <taxon>Bacteroidota</taxon>
        <taxon>Bacteroidia</taxon>
        <taxon>Bacteroidales</taxon>
        <taxon>Prevotellaceae</taxon>
        <taxon>Prevotella</taxon>
    </lineage>
</organism>
<dbReference type="EMBL" id="JAERMS010000020">
    <property type="protein sequence ID" value="MBO1363602.1"/>
    <property type="molecule type" value="Genomic_DNA"/>
</dbReference>
<keyword evidence="3" id="KW-0804">Transcription</keyword>
<dbReference type="SUPFAM" id="SSF46689">
    <property type="entry name" value="Homeodomain-like"/>
    <property type="match status" value="1"/>
</dbReference>